<proteinExistence type="predicted"/>
<accession>A0A5M8FKX8</accession>
<evidence type="ECO:0008006" key="5">
    <source>
        <dbReference type="Google" id="ProtNLM"/>
    </source>
</evidence>
<feature type="region of interest" description="Disordered" evidence="1">
    <location>
        <begin position="55"/>
        <end position="101"/>
    </location>
</feature>
<keyword evidence="2" id="KW-0732">Signal</keyword>
<organism evidence="3 4">
    <name type="scientific">Thiohalocapsa marina</name>
    <dbReference type="NCBI Taxonomy" id="424902"/>
    <lineage>
        <taxon>Bacteria</taxon>
        <taxon>Pseudomonadati</taxon>
        <taxon>Pseudomonadota</taxon>
        <taxon>Gammaproteobacteria</taxon>
        <taxon>Chromatiales</taxon>
        <taxon>Chromatiaceae</taxon>
        <taxon>Thiohalocapsa</taxon>
    </lineage>
</organism>
<keyword evidence="4" id="KW-1185">Reference proteome</keyword>
<gene>
    <name evidence="3" type="ORF">F2Q65_12580</name>
</gene>
<feature type="compositionally biased region" description="Pro residues" evidence="1">
    <location>
        <begin position="71"/>
        <end position="82"/>
    </location>
</feature>
<evidence type="ECO:0000313" key="3">
    <source>
        <dbReference type="EMBL" id="KAA6184406.1"/>
    </source>
</evidence>
<sequence length="148" mass="16648">MSTCIRCPSTTHLGRLLACLGLLLAPAAFAQTQVYRCTAPDGSVEFRQQQCAARDTARQVEIEDQRTGWTPPSPPEETAPPPERTRSRASGTAARDAAAQRQAERCLAKRQQIERVNAQLRAGYKADQGVKLRRRRAEYEDYLRQFCR</sequence>
<evidence type="ECO:0000256" key="1">
    <source>
        <dbReference type="SAM" id="MobiDB-lite"/>
    </source>
</evidence>
<name>A0A5M8FKX8_9GAMM</name>
<dbReference type="AlphaFoldDB" id="A0A5M8FKX8"/>
<protein>
    <recommendedName>
        <fullName evidence="5">DUF4124 domain-containing protein</fullName>
    </recommendedName>
</protein>
<evidence type="ECO:0000256" key="2">
    <source>
        <dbReference type="SAM" id="SignalP"/>
    </source>
</evidence>
<feature type="chain" id="PRO_5024328289" description="DUF4124 domain-containing protein" evidence="2">
    <location>
        <begin position="31"/>
        <end position="148"/>
    </location>
</feature>
<evidence type="ECO:0000313" key="4">
    <source>
        <dbReference type="Proteomes" id="UP000322981"/>
    </source>
</evidence>
<dbReference type="Proteomes" id="UP000322981">
    <property type="component" value="Unassembled WGS sequence"/>
</dbReference>
<feature type="compositionally biased region" description="Low complexity" evidence="1">
    <location>
        <begin position="88"/>
        <end position="101"/>
    </location>
</feature>
<dbReference type="RefSeq" id="WP_150093764.1">
    <property type="nucleotide sequence ID" value="NZ_JBFUOH010000116.1"/>
</dbReference>
<feature type="compositionally biased region" description="Basic and acidic residues" evidence="1">
    <location>
        <begin position="55"/>
        <end position="66"/>
    </location>
</feature>
<comment type="caution">
    <text evidence="3">The sequence shown here is derived from an EMBL/GenBank/DDBJ whole genome shotgun (WGS) entry which is preliminary data.</text>
</comment>
<reference evidence="3 4" key="1">
    <citation type="submission" date="2019-09" db="EMBL/GenBank/DDBJ databases">
        <title>Whole-genome sequence of the purple sulfur bacterium Thiohalocapsa marina DSM 19078.</title>
        <authorList>
            <person name="Kyndt J.A."/>
            <person name="Meyer T.E."/>
        </authorList>
    </citation>
    <scope>NUCLEOTIDE SEQUENCE [LARGE SCALE GENOMIC DNA]</scope>
    <source>
        <strain evidence="3 4">DSM 19078</strain>
    </source>
</reference>
<dbReference type="OrthoDB" id="5772859at2"/>
<feature type="signal peptide" evidence="2">
    <location>
        <begin position="1"/>
        <end position="30"/>
    </location>
</feature>
<dbReference type="EMBL" id="VWXX01000020">
    <property type="protein sequence ID" value="KAA6184406.1"/>
    <property type="molecule type" value="Genomic_DNA"/>
</dbReference>